<protein>
    <submittedName>
        <fullName evidence="6">Eukaryotic initiation factor 3 p66 subunit</fullName>
    </submittedName>
</protein>
<dbReference type="OrthoDB" id="311673at2759"/>
<dbReference type="Proteomes" id="UP000039865">
    <property type="component" value="Unassembled WGS sequence"/>
</dbReference>
<keyword evidence="3" id="KW-0694">RNA-binding</keyword>
<sequence length="544" mass="62695">MESLNLQDIGVVFNTESFGPVSAQQWENFDGKIYQPYNKREKIGKIADFVTTIAQQALVNANIVTQAQANKQKPVTVSGPATELLNEEEKGFELVESDKIIKKPKPQTAIQNKRNPNQYHNQRGQQRNWRGGRGGRGGYQKNNDYGGFIHQWHGKRGFREASIEVRGDWPVIEELSKNQLEKLNPVSANLLNTLVQCGEVHAYNKDFDKSRTTKPYPLNHFKGQIFNFQTVDDPVIQRLATEKKAHVFATETAVAAIMTAPKSLYSWDVSIKKYQDILFIDKRPEENILDLLTVNETSQDNQPLDDESINGVRQLMQEAVRVNNSWKYQQYKKDKKVNLAEKDPFIEVEDQVAARLGYMYKIWDIGNKKKICIRSTVHSYLQKPGQEEDNLENQPKQTYQNTYAFLEYEANKSNWKQNLDMMMAQCLTKEVQDNSTKVSRWVVESLLAGVEHIKFAFVSRQNNKDNAKHLVLGTYGIATQSFSNQINLNMQNCWAILKDTIDGIYHQNEPTGEYIYMKDPNKALMRMFKVTTEEEEEDEPEEEL</sequence>
<dbReference type="GO" id="GO:0005852">
    <property type="term" value="C:eukaryotic translation initiation factor 3 complex"/>
    <property type="evidence" value="ECO:0007669"/>
    <property type="project" value="InterPro"/>
</dbReference>
<evidence type="ECO:0000313" key="6">
    <source>
        <dbReference type="EMBL" id="CDW87928.1"/>
    </source>
</evidence>
<organism evidence="6 7">
    <name type="scientific">Stylonychia lemnae</name>
    <name type="common">Ciliate</name>
    <dbReference type="NCBI Taxonomy" id="5949"/>
    <lineage>
        <taxon>Eukaryota</taxon>
        <taxon>Sar</taxon>
        <taxon>Alveolata</taxon>
        <taxon>Ciliophora</taxon>
        <taxon>Intramacronucleata</taxon>
        <taxon>Spirotrichea</taxon>
        <taxon>Stichotrichia</taxon>
        <taxon>Sporadotrichida</taxon>
        <taxon>Oxytrichidae</taxon>
        <taxon>Stylonychinae</taxon>
        <taxon>Stylonychia</taxon>
    </lineage>
</organism>
<gene>
    <name evidence="6" type="primary">Contig19201.g20358</name>
    <name evidence="6" type="ORF">STYLEM_17043</name>
</gene>
<feature type="region of interest" description="Disordered" evidence="5">
    <location>
        <begin position="106"/>
        <end position="142"/>
    </location>
</feature>
<evidence type="ECO:0000256" key="5">
    <source>
        <dbReference type="SAM" id="MobiDB-lite"/>
    </source>
</evidence>
<dbReference type="OMA" id="FMDKRDN"/>
<evidence type="ECO:0000256" key="1">
    <source>
        <dbReference type="ARBA" id="ARBA00022490"/>
    </source>
</evidence>
<dbReference type="GO" id="GO:0003723">
    <property type="term" value="F:RNA binding"/>
    <property type="evidence" value="ECO:0007669"/>
    <property type="project" value="UniProtKB-KW"/>
</dbReference>
<keyword evidence="7" id="KW-1185">Reference proteome</keyword>
<keyword evidence="4" id="KW-0648">Protein biosynthesis</keyword>
<dbReference type="PANTHER" id="PTHR12399:SF0">
    <property type="entry name" value="EUKARYOTIC TRANSLATION INITIATION FACTOR 3 SUBUNIT D"/>
    <property type="match status" value="1"/>
</dbReference>
<dbReference type="InParanoid" id="A0A078B362"/>
<dbReference type="AlphaFoldDB" id="A0A078B362"/>
<dbReference type="GO" id="GO:0003743">
    <property type="term" value="F:translation initiation factor activity"/>
    <property type="evidence" value="ECO:0007669"/>
    <property type="project" value="UniProtKB-KW"/>
</dbReference>
<name>A0A078B362_STYLE</name>
<accession>A0A078B362</accession>
<dbReference type="EMBL" id="CCKQ01016065">
    <property type="protein sequence ID" value="CDW87928.1"/>
    <property type="molecule type" value="Genomic_DNA"/>
</dbReference>
<keyword evidence="2 6" id="KW-0396">Initiation factor</keyword>
<dbReference type="FunCoup" id="A0A078B362">
    <property type="interactions" value="745"/>
</dbReference>
<dbReference type="PANTHER" id="PTHR12399">
    <property type="entry name" value="EUKARYOTIC TRANSLATION INITIATION FACTOR 3 SUBUNIT 7"/>
    <property type="match status" value="1"/>
</dbReference>
<dbReference type="PIRSF" id="PIRSF016281">
    <property type="entry name" value="EIF-3_zeta"/>
    <property type="match status" value="1"/>
</dbReference>
<proteinExistence type="predicted"/>
<evidence type="ECO:0000256" key="3">
    <source>
        <dbReference type="ARBA" id="ARBA00022884"/>
    </source>
</evidence>
<reference evidence="6 7" key="1">
    <citation type="submission" date="2014-06" db="EMBL/GenBank/DDBJ databases">
        <authorList>
            <person name="Swart Estienne"/>
        </authorList>
    </citation>
    <scope>NUCLEOTIDE SEQUENCE [LARGE SCALE GENOMIC DNA]</scope>
    <source>
        <strain evidence="6 7">130c</strain>
    </source>
</reference>
<dbReference type="Pfam" id="PF05091">
    <property type="entry name" value="eIF-3_zeta"/>
    <property type="match status" value="1"/>
</dbReference>
<evidence type="ECO:0000256" key="2">
    <source>
        <dbReference type="ARBA" id="ARBA00022540"/>
    </source>
</evidence>
<feature type="compositionally biased region" description="Polar residues" evidence="5">
    <location>
        <begin position="108"/>
        <end position="120"/>
    </location>
</feature>
<dbReference type="InterPro" id="IPR007783">
    <property type="entry name" value="eIF3d"/>
</dbReference>
<keyword evidence="1" id="KW-0963">Cytoplasm</keyword>
<evidence type="ECO:0000313" key="7">
    <source>
        <dbReference type="Proteomes" id="UP000039865"/>
    </source>
</evidence>
<evidence type="ECO:0000256" key="4">
    <source>
        <dbReference type="ARBA" id="ARBA00022917"/>
    </source>
</evidence>